<evidence type="ECO:0000256" key="1">
    <source>
        <dbReference type="SAM" id="MobiDB-lite"/>
    </source>
</evidence>
<feature type="compositionally biased region" description="Acidic residues" evidence="1">
    <location>
        <begin position="280"/>
        <end position="301"/>
    </location>
</feature>
<feature type="compositionally biased region" description="Acidic residues" evidence="1">
    <location>
        <begin position="321"/>
        <end position="343"/>
    </location>
</feature>
<feature type="compositionally biased region" description="Acidic residues" evidence="1">
    <location>
        <begin position="221"/>
        <end position="233"/>
    </location>
</feature>
<dbReference type="InterPro" id="IPR043653">
    <property type="entry name" value="DUF5880"/>
</dbReference>
<dbReference type="InterPro" id="IPR002048">
    <property type="entry name" value="EF_hand_dom"/>
</dbReference>
<feature type="compositionally biased region" description="Basic and acidic residues" evidence="1">
    <location>
        <begin position="444"/>
        <end position="458"/>
    </location>
</feature>
<feature type="region of interest" description="Disordered" evidence="1">
    <location>
        <begin position="221"/>
        <end position="250"/>
    </location>
</feature>
<feature type="compositionally biased region" description="Basic and acidic residues" evidence="1">
    <location>
        <begin position="496"/>
        <end position="525"/>
    </location>
</feature>
<organism evidence="3 4">
    <name type="scientific">Cyclotella cryptica</name>
    <dbReference type="NCBI Taxonomy" id="29204"/>
    <lineage>
        <taxon>Eukaryota</taxon>
        <taxon>Sar</taxon>
        <taxon>Stramenopiles</taxon>
        <taxon>Ochrophyta</taxon>
        <taxon>Bacillariophyta</taxon>
        <taxon>Coscinodiscophyceae</taxon>
        <taxon>Thalassiosirophycidae</taxon>
        <taxon>Stephanodiscales</taxon>
        <taxon>Stephanodiscaceae</taxon>
        <taxon>Cyclotella</taxon>
    </lineage>
</organism>
<dbReference type="PROSITE" id="PS00018">
    <property type="entry name" value="EF_HAND_1"/>
    <property type="match status" value="1"/>
</dbReference>
<feature type="compositionally biased region" description="Polar residues" evidence="1">
    <location>
        <begin position="113"/>
        <end position="130"/>
    </location>
</feature>
<feature type="region of interest" description="Disordered" evidence="1">
    <location>
        <begin position="280"/>
        <end position="344"/>
    </location>
</feature>
<feature type="compositionally biased region" description="Acidic residues" evidence="1">
    <location>
        <begin position="431"/>
        <end position="443"/>
    </location>
</feature>
<reference evidence="3 4" key="1">
    <citation type="journal article" date="2020" name="G3 (Bethesda)">
        <title>Improved Reference Genome for Cyclotella cryptica CCMP332, a Model for Cell Wall Morphogenesis, Salinity Adaptation, and Lipid Production in Diatoms (Bacillariophyta).</title>
        <authorList>
            <person name="Roberts W.R."/>
            <person name="Downey K.M."/>
            <person name="Ruck E.C."/>
            <person name="Traller J.C."/>
            <person name="Alverson A.J."/>
        </authorList>
    </citation>
    <scope>NUCLEOTIDE SEQUENCE [LARGE SCALE GENOMIC DNA]</scope>
    <source>
        <strain evidence="3 4">CCMP332</strain>
    </source>
</reference>
<proteinExistence type="predicted"/>
<dbReference type="EMBL" id="JABMIG020000340">
    <property type="protein sequence ID" value="KAL3780700.1"/>
    <property type="molecule type" value="Genomic_DNA"/>
</dbReference>
<dbReference type="InterPro" id="IPR018247">
    <property type="entry name" value="EF_Hand_1_Ca_BS"/>
</dbReference>
<dbReference type="Proteomes" id="UP001516023">
    <property type="component" value="Unassembled WGS sequence"/>
</dbReference>
<keyword evidence="4" id="KW-1185">Reference proteome</keyword>
<dbReference type="AlphaFoldDB" id="A0ABD3NXV4"/>
<feature type="region of interest" description="Disordered" evidence="1">
    <location>
        <begin position="428"/>
        <end position="532"/>
    </location>
</feature>
<name>A0ABD3NXV4_9STRA</name>
<sequence length="532" mass="59572">MSEALSGLDIGKIMAEAGTIVKCVLLRCGPVKSEDGSGSSKADVVDKPLCSMTIKEMKRELESYDVDASKFVEKDELVKALEGARSTRAHHSTEQPPSPTSESAVVTQEDANETSAGHTELKPQQSSPDTTPVPLAHLIHEISVDTTPRKSQVASILGGDFTFLGQYESEGIMVMVRRPDWQHDPDWREEDIPLINPHKLQPPLKGVEVRGDILLMRVAETNEELDEENDNDENENHKEDDTQLNSQDTVAKIHVPSSEEFFLDYTREEYLKFAARTDIVWEEPEEEDEEAEEEEEDDCDETTLCVTNCESNGEAPKQSDDNEEQLDPSYEPDADSSDEEYDSEEHQIGMMNLILGQILRKFHEENGRGPNTLELLDMRKNLADRLGVEVPEVDQEACDWNKKVETPKRHNKKVVVDEERNKCETIQCGEDHDDGVELDEEGLDGEHEQAVFPEKNEEVEISSQQPPTGFLESGESVSKEQEQEAGKTAILEEGSESLKRSSLEIHNGECASDEHVAKRTKRSDEVNLSAVS</sequence>
<feature type="domain" description="EF-hand" evidence="2">
    <location>
        <begin position="52"/>
        <end position="87"/>
    </location>
</feature>
<feature type="region of interest" description="Disordered" evidence="1">
    <location>
        <begin position="84"/>
        <end position="132"/>
    </location>
</feature>
<accession>A0ABD3NXV4</accession>
<gene>
    <name evidence="3" type="ORF">HJC23_003525</name>
</gene>
<protein>
    <recommendedName>
        <fullName evidence="2">EF-hand domain-containing protein</fullName>
    </recommendedName>
</protein>
<dbReference type="Pfam" id="PF19208">
    <property type="entry name" value="DUF5880"/>
    <property type="match status" value="1"/>
</dbReference>
<dbReference type="PROSITE" id="PS50222">
    <property type="entry name" value="EF_HAND_2"/>
    <property type="match status" value="1"/>
</dbReference>
<evidence type="ECO:0000313" key="3">
    <source>
        <dbReference type="EMBL" id="KAL3780700.1"/>
    </source>
</evidence>
<evidence type="ECO:0000259" key="2">
    <source>
        <dbReference type="PROSITE" id="PS50222"/>
    </source>
</evidence>
<comment type="caution">
    <text evidence="3">The sequence shown here is derived from an EMBL/GenBank/DDBJ whole genome shotgun (WGS) entry which is preliminary data.</text>
</comment>
<evidence type="ECO:0000313" key="4">
    <source>
        <dbReference type="Proteomes" id="UP001516023"/>
    </source>
</evidence>